<proteinExistence type="predicted"/>
<name>A0A547Q8J5_9RHOB</name>
<keyword evidence="1" id="KW-0560">Oxidoreductase</keyword>
<keyword evidence="2" id="KW-1185">Reference proteome</keyword>
<dbReference type="OrthoDB" id="7687262at2"/>
<keyword evidence="1" id="KW-0223">Dioxygenase</keyword>
<dbReference type="AlphaFoldDB" id="A0A547Q8J5"/>
<gene>
    <name evidence="1" type="ORF">FEV53_04535</name>
</gene>
<dbReference type="Proteomes" id="UP000318590">
    <property type="component" value="Unassembled WGS sequence"/>
</dbReference>
<dbReference type="EMBL" id="VFSV01000005">
    <property type="protein sequence ID" value="TRD22699.1"/>
    <property type="molecule type" value="Genomic_DNA"/>
</dbReference>
<comment type="caution">
    <text evidence="1">The sequence shown here is derived from an EMBL/GenBank/DDBJ whole genome shotgun (WGS) entry which is preliminary data.</text>
</comment>
<dbReference type="GO" id="GO:0051213">
    <property type="term" value="F:dioxygenase activity"/>
    <property type="evidence" value="ECO:0007669"/>
    <property type="project" value="UniProtKB-KW"/>
</dbReference>
<accession>A0A547Q8J5</accession>
<organism evidence="1 2">
    <name type="scientific">Palleronia caenipelagi</name>
    <dbReference type="NCBI Taxonomy" id="2489174"/>
    <lineage>
        <taxon>Bacteria</taxon>
        <taxon>Pseudomonadati</taxon>
        <taxon>Pseudomonadota</taxon>
        <taxon>Alphaproteobacteria</taxon>
        <taxon>Rhodobacterales</taxon>
        <taxon>Roseobacteraceae</taxon>
        <taxon>Palleronia</taxon>
    </lineage>
</organism>
<evidence type="ECO:0000313" key="1">
    <source>
        <dbReference type="EMBL" id="TRD22699.1"/>
    </source>
</evidence>
<protein>
    <submittedName>
        <fullName evidence="1">Biphenyl 2,3-dioxygenase</fullName>
    </submittedName>
</protein>
<reference evidence="1 2" key="1">
    <citation type="submission" date="2019-06" db="EMBL/GenBank/DDBJ databases">
        <title>Paenimaribius caenipelagi gen. nov., sp. nov., isolated from a tidal flat.</title>
        <authorList>
            <person name="Yoon J.-H."/>
        </authorList>
    </citation>
    <scope>NUCLEOTIDE SEQUENCE [LARGE SCALE GENOMIC DNA]</scope>
    <source>
        <strain evidence="1 2">JBTF-M29</strain>
    </source>
</reference>
<evidence type="ECO:0000313" key="2">
    <source>
        <dbReference type="Proteomes" id="UP000318590"/>
    </source>
</evidence>
<sequence>MVEAEQRERFARALGVPVPLLTLRADLPPGCGAGISTAALVALGRAAGGIEPEVLARACLAAEGATDPLMYPHPDRLLWAPREARVLRDLPPPPQALIVGGTFGAGEYTDAQDLRFPDVSDLVARWPGACGDLAILAQLSSLSASRTTALRGPADDPTPEIAQALGALGWLRAHTGSLRGVIFPRGADPQPARAALEHAGFRHILHFTTGGPE</sequence>